<proteinExistence type="predicted"/>
<dbReference type="RefSeq" id="WP_369742205.1">
    <property type="nucleotide sequence ID" value="NZ_JBGEDP010000003.1"/>
</dbReference>
<reference evidence="1 2" key="1">
    <citation type="submission" date="2024-08" db="EMBL/GenBank/DDBJ databases">
        <title>Mycobacterium servetensis sp. nov., a novel rapid-growing mycobacterial species recovered from a human patient in Zaragoza, Spain.</title>
        <authorList>
            <person name="Tristancho-Baro A.I."/>
            <person name="Buenestado-Serrano S."/>
            <person name="Garcia De Viedma D."/>
            <person name="Milagro-Beamonte A."/>
            <person name="Burillo N."/>
            <person name="Sanz S."/>
            <person name="Lopez-Calleja A.I."/>
            <person name="Penas-Utrilla D."/>
            <person name="Guardingo M."/>
            <person name="Garcia M.J."/>
            <person name="Vinuelas-Bayon J."/>
        </authorList>
    </citation>
    <scope>NUCLEOTIDE SEQUENCE [LARGE SCALE GENOMIC DNA]</scope>
    <source>
        <strain evidence="2">HUMS_12744610</strain>
    </source>
</reference>
<gene>
    <name evidence="1" type="ORF">AB8998_31535</name>
</gene>
<keyword evidence="2" id="KW-1185">Reference proteome</keyword>
<sequence>MGQRGNSGALRGVCGTHAAADGTHGGLSRSAFSTEHRKTNDKNRIHTTMYALIDDQSIIVFEGAASVLIGAADPTYRPVRRYLLDEHGEDFTAVQDLLEQFRTGVKAAAAQAVSVVDGDTDTRGCEPYRIVHGDPVEEVVLAAAIRLTNSNADLAPLGAFLRRLERNPSQASRSQLFGWLKAGGFTLTTDGYIVGYKSVRGDGRSAHAGREPVTVVHQDGSVETVTGRVPYPVGATVSMDRDLVDDDRDSACSVGIHVGTFGYAMTFCDDMLVVLVDPADVVSVPTDCRAQKMRVCRLFVAARHDGDQITDAVIEHIRTVPDFDATEDYARRPENTPARAFGVAVGLGGPDVDVASDAA</sequence>
<evidence type="ECO:0000313" key="2">
    <source>
        <dbReference type="Proteomes" id="UP001564760"/>
    </source>
</evidence>
<comment type="caution">
    <text evidence="1">The sequence shown here is derived from an EMBL/GenBank/DDBJ whole genome shotgun (WGS) entry which is preliminary data.</text>
</comment>
<accession>A0ABV4C9Z1</accession>
<dbReference type="EMBL" id="JBGEDP010000003">
    <property type="protein sequence ID" value="MEY8019180.1"/>
    <property type="molecule type" value="Genomic_DNA"/>
</dbReference>
<evidence type="ECO:0000313" key="1">
    <source>
        <dbReference type="EMBL" id="MEY8019180.1"/>
    </source>
</evidence>
<dbReference type="Proteomes" id="UP001564760">
    <property type="component" value="Unassembled WGS sequence"/>
</dbReference>
<name>A0ABV4C9Z1_9MYCO</name>
<organism evidence="1 2">
    <name type="scientific">Mycobacterium servetii</name>
    <dbReference type="NCBI Taxonomy" id="3237418"/>
    <lineage>
        <taxon>Bacteria</taxon>
        <taxon>Bacillati</taxon>
        <taxon>Actinomycetota</taxon>
        <taxon>Actinomycetes</taxon>
        <taxon>Mycobacteriales</taxon>
        <taxon>Mycobacteriaceae</taxon>
        <taxon>Mycobacterium</taxon>
    </lineage>
</organism>
<protein>
    <submittedName>
        <fullName evidence="1">Uncharacterized protein</fullName>
    </submittedName>
</protein>